<keyword evidence="1" id="KW-0472">Membrane</keyword>
<dbReference type="AlphaFoldDB" id="A0A7J8YYQ0"/>
<keyword evidence="1" id="KW-1133">Transmembrane helix</keyword>
<dbReference type="Proteomes" id="UP000593574">
    <property type="component" value="Unassembled WGS sequence"/>
</dbReference>
<dbReference type="EMBL" id="JABEZV010000001">
    <property type="protein sequence ID" value="MBA0704686.1"/>
    <property type="molecule type" value="Genomic_DNA"/>
</dbReference>
<proteinExistence type="predicted"/>
<keyword evidence="1" id="KW-0812">Transmembrane</keyword>
<name>A0A7J8YYQ0_9ROSI</name>
<evidence type="ECO:0000256" key="1">
    <source>
        <dbReference type="SAM" id="Phobius"/>
    </source>
</evidence>
<evidence type="ECO:0000313" key="3">
    <source>
        <dbReference type="Proteomes" id="UP000593574"/>
    </source>
</evidence>
<keyword evidence="3" id="KW-1185">Reference proteome</keyword>
<protein>
    <submittedName>
        <fullName evidence="2">Uncharacterized protein</fullName>
    </submittedName>
</protein>
<comment type="caution">
    <text evidence="2">The sequence shown here is derived from an EMBL/GenBank/DDBJ whole genome shotgun (WGS) entry which is preliminary data.</text>
</comment>
<sequence>MGSGFWVTTDLWAIVQFFMLNLGAFLMG</sequence>
<organism evidence="2 3">
    <name type="scientific">Gossypium laxum</name>
    <dbReference type="NCBI Taxonomy" id="34288"/>
    <lineage>
        <taxon>Eukaryota</taxon>
        <taxon>Viridiplantae</taxon>
        <taxon>Streptophyta</taxon>
        <taxon>Embryophyta</taxon>
        <taxon>Tracheophyta</taxon>
        <taxon>Spermatophyta</taxon>
        <taxon>Magnoliopsida</taxon>
        <taxon>eudicotyledons</taxon>
        <taxon>Gunneridae</taxon>
        <taxon>Pentapetalae</taxon>
        <taxon>rosids</taxon>
        <taxon>malvids</taxon>
        <taxon>Malvales</taxon>
        <taxon>Malvaceae</taxon>
        <taxon>Malvoideae</taxon>
        <taxon>Gossypium</taxon>
    </lineage>
</organism>
<gene>
    <name evidence="2" type="ORF">Golax_016928</name>
</gene>
<evidence type="ECO:0000313" key="2">
    <source>
        <dbReference type="EMBL" id="MBA0704686.1"/>
    </source>
</evidence>
<feature type="transmembrane region" description="Helical" evidence="1">
    <location>
        <begin position="6"/>
        <end position="27"/>
    </location>
</feature>
<accession>A0A7J8YYQ0</accession>
<reference evidence="2 3" key="1">
    <citation type="journal article" date="2019" name="Genome Biol. Evol.">
        <title>Insights into the evolution of the New World diploid cottons (Gossypium, subgenus Houzingenia) based on genome sequencing.</title>
        <authorList>
            <person name="Grover C.E."/>
            <person name="Arick M.A. 2nd"/>
            <person name="Thrash A."/>
            <person name="Conover J.L."/>
            <person name="Sanders W.S."/>
            <person name="Peterson D.G."/>
            <person name="Frelichowski J.E."/>
            <person name="Scheffler J.A."/>
            <person name="Scheffler B.E."/>
            <person name="Wendel J.F."/>
        </authorList>
    </citation>
    <scope>NUCLEOTIDE SEQUENCE [LARGE SCALE GENOMIC DNA]</scope>
    <source>
        <strain evidence="2">4</strain>
        <tissue evidence="2">Leaf</tissue>
    </source>
</reference>